<keyword evidence="5" id="KW-0560">Oxidoreductase</keyword>
<dbReference type="InterPro" id="IPR013985">
    <property type="entry name" value="Ald_Fedxn_OxRdtase_dom3"/>
</dbReference>
<evidence type="ECO:0000256" key="3">
    <source>
        <dbReference type="ARBA" id="ARBA00022485"/>
    </source>
</evidence>
<evidence type="ECO:0000256" key="7">
    <source>
        <dbReference type="ARBA" id="ARBA00023014"/>
    </source>
</evidence>
<evidence type="ECO:0000256" key="5">
    <source>
        <dbReference type="ARBA" id="ARBA00023002"/>
    </source>
</evidence>
<reference evidence="10" key="1">
    <citation type="journal article" date="2020" name="mSystems">
        <title>Genome- and Community-Level Interaction Insights into Carbon Utilization and Element Cycling Functions of Hydrothermarchaeota in Hydrothermal Sediment.</title>
        <authorList>
            <person name="Zhou Z."/>
            <person name="Liu Y."/>
            <person name="Xu W."/>
            <person name="Pan J."/>
            <person name="Luo Z.H."/>
            <person name="Li M."/>
        </authorList>
    </citation>
    <scope>NUCLEOTIDE SEQUENCE [LARGE SCALE GENOMIC DNA]</scope>
    <source>
        <strain evidence="11">SpSt-10</strain>
        <strain evidence="10">SpSt-97</strain>
    </source>
</reference>
<keyword evidence="3" id="KW-0004">4Fe-4S</keyword>
<evidence type="ECO:0000256" key="8">
    <source>
        <dbReference type="ARBA" id="ARBA00049934"/>
    </source>
</evidence>
<dbReference type="PANTHER" id="PTHR30038">
    <property type="entry name" value="ALDEHYDE FERREDOXIN OXIDOREDUCTASE"/>
    <property type="match status" value="1"/>
</dbReference>
<dbReference type="PANTHER" id="PTHR30038:SF8">
    <property type="entry name" value="ALDEHYDE FERREDOXIN OXIDOREDUCTASE"/>
    <property type="match status" value="1"/>
</dbReference>
<keyword evidence="6" id="KW-0408">Iron</keyword>
<comment type="cofactor">
    <cofactor evidence="1">
        <name>[4Fe-4S] cluster</name>
        <dbReference type="ChEBI" id="CHEBI:49883"/>
    </cofactor>
</comment>
<dbReference type="EMBL" id="DTPI01000029">
    <property type="protein sequence ID" value="HGE66422.1"/>
    <property type="molecule type" value="Genomic_DNA"/>
</dbReference>
<feature type="domain" description="Aldehyde ferredoxin oxidoreductase N-terminal" evidence="9">
    <location>
        <begin position="1"/>
        <end position="201"/>
    </location>
</feature>
<dbReference type="AlphaFoldDB" id="A0A7C3YFK0"/>
<dbReference type="Pfam" id="PF01314">
    <property type="entry name" value="AFOR_C"/>
    <property type="match status" value="1"/>
</dbReference>
<organism evidence="10">
    <name type="scientific">Geoglobus ahangari</name>
    <dbReference type="NCBI Taxonomy" id="113653"/>
    <lineage>
        <taxon>Archaea</taxon>
        <taxon>Methanobacteriati</taxon>
        <taxon>Methanobacteriota</taxon>
        <taxon>Archaeoglobi</taxon>
        <taxon>Archaeoglobales</taxon>
        <taxon>Archaeoglobaceae</taxon>
        <taxon>Geoglobus</taxon>
    </lineage>
</organism>
<comment type="cofactor">
    <cofactor evidence="8">
        <name>tungstopterin</name>
        <dbReference type="ChEBI" id="CHEBI:30402"/>
    </cofactor>
</comment>
<name>A0A7C3YFK0_9EURY</name>
<proteinExistence type="inferred from homology"/>
<dbReference type="Gene3D" id="1.10.599.10">
    <property type="entry name" value="Aldehyde Ferredoxin Oxidoreductase Protein, subunit A, domain 3"/>
    <property type="match status" value="1"/>
</dbReference>
<dbReference type="GO" id="GO:0016625">
    <property type="term" value="F:oxidoreductase activity, acting on the aldehyde or oxo group of donors, iron-sulfur protein as acceptor"/>
    <property type="evidence" value="ECO:0007669"/>
    <property type="project" value="InterPro"/>
</dbReference>
<evidence type="ECO:0000313" key="10">
    <source>
        <dbReference type="EMBL" id="HGE66422.1"/>
    </source>
</evidence>
<dbReference type="EMBL" id="DRUC01000113">
    <property type="protein sequence ID" value="HHF48938.1"/>
    <property type="molecule type" value="Genomic_DNA"/>
</dbReference>
<protein>
    <submittedName>
        <fullName evidence="10">Aldehyde:ferredoxin oxidoreductase</fullName>
    </submittedName>
</protein>
<dbReference type="InterPro" id="IPR013984">
    <property type="entry name" value="Ald_Fedxn_OxRdtase_dom2"/>
</dbReference>
<evidence type="ECO:0000259" key="9">
    <source>
        <dbReference type="SMART" id="SM00790"/>
    </source>
</evidence>
<evidence type="ECO:0000256" key="4">
    <source>
        <dbReference type="ARBA" id="ARBA00022723"/>
    </source>
</evidence>
<accession>A0A7C3YFK0</accession>
<dbReference type="InterPro" id="IPR036503">
    <property type="entry name" value="Ald_Fedxn_OxRdtase_N_sf"/>
</dbReference>
<dbReference type="InterPro" id="IPR013983">
    <property type="entry name" value="Ald_Fedxn_OxRdtase_N"/>
</dbReference>
<dbReference type="SUPFAM" id="SSF56228">
    <property type="entry name" value="Aldehyde ferredoxin oxidoreductase, N-terminal domain"/>
    <property type="match status" value="1"/>
</dbReference>
<dbReference type="Pfam" id="PF02730">
    <property type="entry name" value="AFOR_N"/>
    <property type="match status" value="1"/>
</dbReference>
<dbReference type="Gene3D" id="3.60.9.10">
    <property type="entry name" value="Aldehyde ferredoxin oxidoreductase, N-terminal domain"/>
    <property type="match status" value="1"/>
</dbReference>
<keyword evidence="7" id="KW-0411">Iron-sulfur</keyword>
<dbReference type="SMART" id="SM00790">
    <property type="entry name" value="AFOR_N"/>
    <property type="match status" value="1"/>
</dbReference>
<sequence length="574" mass="64920">MNVLTINLTDYTYEIERRDDLAEWLGGTGIAVQLMKENVKKDCDPLSPENVIVFAVGPFTLAYPYASKTVAMFKSPLTENLGESHAGGRSAAAIASAGYRAIVIKGKSEKPIYLVIDNEKVEFKDARSLVGIRSSIILGRIIAENEGGRGRRSIMRIGFGGQRLVRFACVTTETYRHFGRLGLGAVFGSKNLLGLVVKGIKTFKPVDPMSYRKTYEEILRMAIESDAMKKYYLLGTPVNVLPLSELKALPVKNLTETELDVEDISGESLAEHSLGRRIACSHCPTACIHIAALREEYERERYFYKTLMISYDYELIYALGSMIGVNKREDLLKLIHKVETYGLDAISTGVCLAWATEAYKRGLITENETLIPLEFGNAENYLKAIDHIVYQPNDFYKSLAQGAEKASEIYGGKEFAMCFGKNEMPGYNTGYASYIGLIIGLRHSHLDNAGYSIDQKFKRLEPEELVDALVKEEWWRQVLSSLVVCFFARGIYTKDLVLKALKPLGIEMSEEDLEELGRKIYFEKLKLKKMMGFDINKVRIPERVFEVETPHGKLSKDYFERALNYYKENYYKKV</sequence>
<dbReference type="Gene3D" id="1.10.569.10">
    <property type="entry name" value="Aldehyde Ferredoxin Oxidoreductase Protein, subunit A, domain 2"/>
    <property type="match status" value="1"/>
</dbReference>
<evidence type="ECO:0000313" key="11">
    <source>
        <dbReference type="EMBL" id="HHF48938.1"/>
    </source>
</evidence>
<keyword evidence="4" id="KW-0479">Metal-binding</keyword>
<dbReference type="InterPro" id="IPR001203">
    <property type="entry name" value="OxRdtase_Ald_Fedxn_C"/>
</dbReference>
<dbReference type="InterPro" id="IPR036021">
    <property type="entry name" value="Tungsten_al_ferr_oxy-like_C"/>
</dbReference>
<gene>
    <name evidence="11" type="ORF">ENL48_07515</name>
    <name evidence="10" type="ORF">ENX77_04795</name>
</gene>
<dbReference type="SUPFAM" id="SSF48310">
    <property type="entry name" value="Aldehyde ferredoxin oxidoreductase, C-terminal domains"/>
    <property type="match status" value="1"/>
</dbReference>
<evidence type="ECO:0000256" key="6">
    <source>
        <dbReference type="ARBA" id="ARBA00023004"/>
    </source>
</evidence>
<evidence type="ECO:0000256" key="1">
    <source>
        <dbReference type="ARBA" id="ARBA00001966"/>
    </source>
</evidence>
<comment type="similarity">
    <text evidence="2">Belongs to the AOR/FOR family.</text>
</comment>
<comment type="caution">
    <text evidence="10">The sequence shown here is derived from an EMBL/GenBank/DDBJ whole genome shotgun (WGS) entry which is preliminary data.</text>
</comment>
<dbReference type="GO" id="GO:0046872">
    <property type="term" value="F:metal ion binding"/>
    <property type="evidence" value="ECO:0007669"/>
    <property type="project" value="UniProtKB-KW"/>
</dbReference>
<dbReference type="GO" id="GO:0051539">
    <property type="term" value="F:4 iron, 4 sulfur cluster binding"/>
    <property type="evidence" value="ECO:0007669"/>
    <property type="project" value="UniProtKB-KW"/>
</dbReference>
<dbReference type="GO" id="GO:0009055">
    <property type="term" value="F:electron transfer activity"/>
    <property type="evidence" value="ECO:0007669"/>
    <property type="project" value="InterPro"/>
</dbReference>
<evidence type="ECO:0000256" key="2">
    <source>
        <dbReference type="ARBA" id="ARBA00011032"/>
    </source>
</evidence>
<dbReference type="InterPro" id="IPR051919">
    <property type="entry name" value="W-dependent_AOR"/>
</dbReference>